<feature type="non-terminal residue" evidence="3">
    <location>
        <position position="119"/>
    </location>
</feature>
<accession>A0A8S3Z021</accession>
<name>A0A8S3Z021_9EUPU</name>
<evidence type="ECO:0000256" key="1">
    <source>
        <dbReference type="SAM" id="MobiDB-lite"/>
    </source>
</evidence>
<feature type="compositionally biased region" description="Low complexity" evidence="1">
    <location>
        <begin position="11"/>
        <end position="22"/>
    </location>
</feature>
<sequence>GATLTDEDEVTTTSSSTLITHTDGATTGEQLETTSTGLSEGDTTNSVEIVIWVAMFITVILVFIATVVLCMLQRKKPPKRKSTAKAIKLDETKTPQEEHKSRASDSLWITEERVETKRE</sequence>
<keyword evidence="2" id="KW-0812">Transmembrane</keyword>
<reference evidence="3" key="1">
    <citation type="submission" date="2021-04" db="EMBL/GenBank/DDBJ databases">
        <authorList>
            <consortium name="Molecular Ecology Group"/>
        </authorList>
    </citation>
    <scope>NUCLEOTIDE SEQUENCE</scope>
</reference>
<feature type="compositionally biased region" description="Basic and acidic residues" evidence="1">
    <location>
        <begin position="87"/>
        <end position="103"/>
    </location>
</feature>
<feature type="non-terminal residue" evidence="3">
    <location>
        <position position="1"/>
    </location>
</feature>
<comment type="caution">
    <text evidence="3">The sequence shown here is derived from an EMBL/GenBank/DDBJ whole genome shotgun (WGS) entry which is preliminary data.</text>
</comment>
<evidence type="ECO:0000256" key="2">
    <source>
        <dbReference type="SAM" id="Phobius"/>
    </source>
</evidence>
<feature type="compositionally biased region" description="Basic and acidic residues" evidence="1">
    <location>
        <begin position="110"/>
        <end position="119"/>
    </location>
</feature>
<organism evidence="3 4">
    <name type="scientific">Candidula unifasciata</name>
    <dbReference type="NCBI Taxonomy" id="100452"/>
    <lineage>
        <taxon>Eukaryota</taxon>
        <taxon>Metazoa</taxon>
        <taxon>Spiralia</taxon>
        <taxon>Lophotrochozoa</taxon>
        <taxon>Mollusca</taxon>
        <taxon>Gastropoda</taxon>
        <taxon>Heterobranchia</taxon>
        <taxon>Euthyneura</taxon>
        <taxon>Panpulmonata</taxon>
        <taxon>Eupulmonata</taxon>
        <taxon>Stylommatophora</taxon>
        <taxon>Helicina</taxon>
        <taxon>Helicoidea</taxon>
        <taxon>Geomitridae</taxon>
        <taxon>Candidula</taxon>
    </lineage>
</organism>
<dbReference type="EMBL" id="CAJHNH020000802">
    <property type="protein sequence ID" value="CAG5119956.1"/>
    <property type="molecule type" value="Genomic_DNA"/>
</dbReference>
<keyword evidence="4" id="KW-1185">Reference proteome</keyword>
<feature type="region of interest" description="Disordered" evidence="1">
    <location>
        <begin position="76"/>
        <end position="119"/>
    </location>
</feature>
<gene>
    <name evidence="3" type="ORF">CUNI_LOCUS5514</name>
</gene>
<feature type="compositionally biased region" description="Polar residues" evidence="1">
    <location>
        <begin position="23"/>
        <end position="41"/>
    </location>
</feature>
<feature type="region of interest" description="Disordered" evidence="1">
    <location>
        <begin position="1"/>
        <end position="41"/>
    </location>
</feature>
<feature type="transmembrane region" description="Helical" evidence="2">
    <location>
        <begin position="49"/>
        <end position="72"/>
    </location>
</feature>
<evidence type="ECO:0000313" key="3">
    <source>
        <dbReference type="EMBL" id="CAG5119956.1"/>
    </source>
</evidence>
<feature type="compositionally biased region" description="Acidic residues" evidence="1">
    <location>
        <begin position="1"/>
        <end position="10"/>
    </location>
</feature>
<keyword evidence="2" id="KW-0472">Membrane</keyword>
<dbReference type="Proteomes" id="UP000678393">
    <property type="component" value="Unassembled WGS sequence"/>
</dbReference>
<evidence type="ECO:0000313" key="4">
    <source>
        <dbReference type="Proteomes" id="UP000678393"/>
    </source>
</evidence>
<proteinExistence type="predicted"/>
<protein>
    <submittedName>
        <fullName evidence="3">Uncharacterized protein</fullName>
    </submittedName>
</protein>
<dbReference type="AlphaFoldDB" id="A0A8S3Z021"/>
<keyword evidence="2" id="KW-1133">Transmembrane helix</keyword>